<sequence length="62" mass="6947">MINLDKRECRHYACTRTANWLVGDGVVRTLLCNGHKNPPMVRHAFVIAAAAYVWPDPAQRAA</sequence>
<accession>A0A372LYB1</accession>
<dbReference type="Proteomes" id="UP000263094">
    <property type="component" value="Unassembled WGS sequence"/>
</dbReference>
<gene>
    <name evidence="1" type="ORF">DY218_27430</name>
</gene>
<dbReference type="RefSeq" id="WP_128558797.1">
    <property type="nucleotide sequence ID" value="NZ_QUAK01000194.1"/>
</dbReference>
<evidence type="ECO:0000313" key="1">
    <source>
        <dbReference type="EMBL" id="RFU83642.1"/>
    </source>
</evidence>
<reference evidence="1 2" key="1">
    <citation type="submission" date="2018-08" db="EMBL/GenBank/DDBJ databases">
        <title>Isolation, diversity and antifungal activity of Actinobacteria from wheat.</title>
        <authorList>
            <person name="Han C."/>
        </authorList>
    </citation>
    <scope>NUCLEOTIDE SEQUENCE [LARGE SCALE GENOMIC DNA]</scope>
    <source>
        <strain evidence="1 2">NEAU-YY421</strain>
    </source>
</reference>
<protein>
    <submittedName>
        <fullName evidence="1">Uncharacterized protein</fullName>
    </submittedName>
</protein>
<dbReference type="EMBL" id="QUAK01000194">
    <property type="protein sequence ID" value="RFU83642.1"/>
    <property type="molecule type" value="Genomic_DNA"/>
</dbReference>
<proteinExistence type="predicted"/>
<comment type="caution">
    <text evidence="1">The sequence shown here is derived from an EMBL/GenBank/DDBJ whole genome shotgun (WGS) entry which is preliminary data.</text>
</comment>
<keyword evidence="2" id="KW-1185">Reference proteome</keyword>
<evidence type="ECO:0000313" key="2">
    <source>
        <dbReference type="Proteomes" id="UP000263094"/>
    </source>
</evidence>
<dbReference type="AlphaFoldDB" id="A0A372LYB1"/>
<organism evidence="1 2">
    <name type="scientific">Streptomyces triticagri</name>
    <dbReference type="NCBI Taxonomy" id="2293568"/>
    <lineage>
        <taxon>Bacteria</taxon>
        <taxon>Bacillati</taxon>
        <taxon>Actinomycetota</taxon>
        <taxon>Actinomycetes</taxon>
        <taxon>Kitasatosporales</taxon>
        <taxon>Streptomycetaceae</taxon>
        <taxon>Streptomyces</taxon>
    </lineage>
</organism>
<name>A0A372LYB1_9ACTN</name>